<gene>
    <name evidence="2" type="ORF">RM779_19305</name>
</gene>
<dbReference type="Pfam" id="PF13088">
    <property type="entry name" value="BNR_2"/>
    <property type="match status" value="1"/>
</dbReference>
<dbReference type="EMBL" id="JAVREV010000010">
    <property type="protein sequence ID" value="MDT0444730.1"/>
    <property type="molecule type" value="Genomic_DNA"/>
</dbReference>
<proteinExistence type="predicted"/>
<feature type="domain" description="Sialidase" evidence="1">
    <location>
        <begin position="43"/>
        <end position="334"/>
    </location>
</feature>
<dbReference type="RefSeq" id="WP_311618981.1">
    <property type="nucleotide sequence ID" value="NZ_JAVREV010000010.1"/>
</dbReference>
<dbReference type="InterPro" id="IPR036278">
    <property type="entry name" value="Sialidase_sf"/>
</dbReference>
<dbReference type="PANTHER" id="PTHR43752">
    <property type="entry name" value="BNR/ASP-BOX REPEAT FAMILY PROTEIN"/>
    <property type="match status" value="1"/>
</dbReference>
<dbReference type="Proteomes" id="UP001183615">
    <property type="component" value="Unassembled WGS sequence"/>
</dbReference>
<dbReference type="SUPFAM" id="SSF50939">
    <property type="entry name" value="Sialidases"/>
    <property type="match status" value="1"/>
</dbReference>
<reference evidence="3" key="1">
    <citation type="submission" date="2023-07" db="EMBL/GenBank/DDBJ databases">
        <title>30 novel species of actinomycetes from the DSMZ collection.</title>
        <authorList>
            <person name="Nouioui I."/>
        </authorList>
    </citation>
    <scope>NUCLEOTIDE SEQUENCE [LARGE SCALE GENOMIC DNA]</scope>
    <source>
        <strain evidence="3">DSM 41886</strain>
    </source>
</reference>
<protein>
    <submittedName>
        <fullName evidence="2">Sialidase family protein</fullName>
    </submittedName>
</protein>
<dbReference type="CDD" id="cd15482">
    <property type="entry name" value="Sialidase_non-viral"/>
    <property type="match status" value="1"/>
</dbReference>
<evidence type="ECO:0000313" key="2">
    <source>
        <dbReference type="EMBL" id="MDT0444730.1"/>
    </source>
</evidence>
<evidence type="ECO:0000313" key="3">
    <source>
        <dbReference type="Proteomes" id="UP001183615"/>
    </source>
</evidence>
<keyword evidence="3" id="KW-1185">Reference proteome</keyword>
<comment type="caution">
    <text evidence="2">The sequence shown here is derived from an EMBL/GenBank/DDBJ whole genome shotgun (WGS) entry which is preliminary data.</text>
</comment>
<sequence>MNDPRFDGVVRTSPGDPALREALLPVRHPGDSHAANLLELDDGDLLCAWFNGPEEGDPGTDIVLSRLSRGGERWSQPLPLAQDPERSEQNPVLAQDAEGTVWLFHPSNTPHDQKTARLIVRTSRDRGKTWSEPRVLFEGPGIFVRNPPLFLPDGSWLLPAYWCRPGGEHSTVMISQDGGGTWREHDLPDSDHLVQMTAVQRADGSLFAMFRSRAADRIHASESFDQGRTWQPLTRTELPNNNSAVQLTRLAGGALALLYNDATLERDQFRWVGEGAGRRKKALRTPLTLALSEDGGRTWPYRRDVQTADEEYRDSQLGYSYPSIVQTRDGALHLAYSFLRKTIKYVRLDEDWVRAAAPGPGKGRS</sequence>
<evidence type="ECO:0000259" key="1">
    <source>
        <dbReference type="Pfam" id="PF13088"/>
    </source>
</evidence>
<organism evidence="2 3">
    <name type="scientific">Streptomyces johnsoniae</name>
    <dbReference type="NCBI Taxonomy" id="3075532"/>
    <lineage>
        <taxon>Bacteria</taxon>
        <taxon>Bacillati</taxon>
        <taxon>Actinomycetota</taxon>
        <taxon>Actinomycetes</taxon>
        <taxon>Kitasatosporales</taxon>
        <taxon>Streptomycetaceae</taxon>
        <taxon>Streptomyces</taxon>
    </lineage>
</organism>
<accession>A0ABU2S734</accession>
<name>A0ABU2S734_9ACTN</name>
<dbReference type="PANTHER" id="PTHR43752:SF2">
    <property type="entry name" value="BNR_ASP-BOX REPEAT FAMILY PROTEIN"/>
    <property type="match status" value="1"/>
</dbReference>
<dbReference type="InterPro" id="IPR011040">
    <property type="entry name" value="Sialidase"/>
</dbReference>
<dbReference type="Gene3D" id="2.120.10.10">
    <property type="match status" value="1"/>
</dbReference>